<dbReference type="PRINTS" id="PR01088">
    <property type="entry name" value="NAHEXCHNGR6"/>
</dbReference>
<evidence type="ECO:0000313" key="5">
    <source>
        <dbReference type="EMBL" id="KAG8445316.1"/>
    </source>
</evidence>
<feature type="transmembrane region" description="Helical" evidence="4">
    <location>
        <begin position="15"/>
        <end position="35"/>
    </location>
</feature>
<comment type="subcellular location">
    <subcellularLocation>
        <location evidence="1">Cell membrane</location>
        <topology evidence="1">Multi-pass membrane protein</topology>
    </subcellularLocation>
</comment>
<keyword evidence="6" id="KW-1185">Reference proteome</keyword>
<dbReference type="GO" id="GO:0006885">
    <property type="term" value="P:regulation of pH"/>
    <property type="evidence" value="ECO:0007669"/>
    <property type="project" value="InterPro"/>
</dbReference>
<keyword evidence="4" id="KW-0812">Transmembrane</keyword>
<dbReference type="OrthoDB" id="196264at2759"/>
<dbReference type="AlphaFoldDB" id="A0A8T2JSC3"/>
<keyword evidence="3" id="KW-1003">Cell membrane</keyword>
<dbReference type="GO" id="GO:0015385">
    <property type="term" value="F:sodium:proton antiporter activity"/>
    <property type="evidence" value="ECO:0007669"/>
    <property type="project" value="InterPro"/>
</dbReference>
<proteinExistence type="inferred from homology"/>
<dbReference type="EMBL" id="JAACNH010000004">
    <property type="protein sequence ID" value="KAG8445316.1"/>
    <property type="molecule type" value="Genomic_DNA"/>
</dbReference>
<evidence type="ECO:0000313" key="6">
    <source>
        <dbReference type="Proteomes" id="UP000812440"/>
    </source>
</evidence>
<evidence type="ECO:0000256" key="4">
    <source>
        <dbReference type="SAM" id="Phobius"/>
    </source>
</evidence>
<sequence length="130" mass="15014">MKPSRVPELFHHQGALDLLVFNFLLILTIMTIWLFKNRRFRFLHETGGAMVYGLVMGLIIRYGTKSYDLNNGMLYGCDQLKNNDPLLLLNITDHVYAYEYRGEVSKHNVNSHQGNAMLQKVRVLKSDIKG</sequence>
<dbReference type="InterPro" id="IPR002090">
    <property type="entry name" value="NHE-6/7/9"/>
</dbReference>
<gene>
    <name evidence="5" type="ORF">GDO86_010198</name>
</gene>
<dbReference type="GO" id="GO:0005886">
    <property type="term" value="C:plasma membrane"/>
    <property type="evidence" value="ECO:0007669"/>
    <property type="project" value="UniProtKB-SubCell"/>
</dbReference>
<protein>
    <submittedName>
        <fullName evidence="5">Uncharacterized protein</fullName>
    </submittedName>
</protein>
<feature type="transmembrane region" description="Helical" evidence="4">
    <location>
        <begin position="47"/>
        <end position="64"/>
    </location>
</feature>
<evidence type="ECO:0000256" key="3">
    <source>
        <dbReference type="ARBA" id="ARBA00022475"/>
    </source>
</evidence>
<comment type="similarity">
    <text evidence="2">Belongs to the monovalent cation:proton antiporter 1 (CPA1) transporter (TC 2.A.36) family.</text>
</comment>
<accession>A0A8T2JSC3</accession>
<keyword evidence="4" id="KW-0472">Membrane</keyword>
<name>A0A8T2JSC3_9PIPI</name>
<evidence type="ECO:0000256" key="1">
    <source>
        <dbReference type="ARBA" id="ARBA00004651"/>
    </source>
</evidence>
<comment type="caution">
    <text evidence="5">The sequence shown here is derived from an EMBL/GenBank/DDBJ whole genome shotgun (WGS) entry which is preliminary data.</text>
</comment>
<dbReference type="Proteomes" id="UP000812440">
    <property type="component" value="Chromosome 5"/>
</dbReference>
<evidence type="ECO:0000256" key="2">
    <source>
        <dbReference type="ARBA" id="ARBA00007367"/>
    </source>
</evidence>
<keyword evidence="4" id="KW-1133">Transmembrane helix</keyword>
<reference evidence="5" key="1">
    <citation type="thesis" date="2020" institute="ProQuest LLC" country="789 East Eisenhower Parkway, Ann Arbor, MI, USA">
        <title>Comparative Genomics and Chromosome Evolution.</title>
        <authorList>
            <person name="Mudd A.B."/>
        </authorList>
    </citation>
    <scope>NUCLEOTIDE SEQUENCE</scope>
    <source>
        <strain evidence="5">Female2</strain>
        <tissue evidence="5">Blood</tissue>
    </source>
</reference>
<organism evidence="5 6">
    <name type="scientific">Hymenochirus boettgeri</name>
    <name type="common">Congo dwarf clawed frog</name>
    <dbReference type="NCBI Taxonomy" id="247094"/>
    <lineage>
        <taxon>Eukaryota</taxon>
        <taxon>Metazoa</taxon>
        <taxon>Chordata</taxon>
        <taxon>Craniata</taxon>
        <taxon>Vertebrata</taxon>
        <taxon>Euteleostomi</taxon>
        <taxon>Amphibia</taxon>
        <taxon>Batrachia</taxon>
        <taxon>Anura</taxon>
        <taxon>Pipoidea</taxon>
        <taxon>Pipidae</taxon>
        <taxon>Pipinae</taxon>
        <taxon>Hymenochirus</taxon>
    </lineage>
</organism>